<organism evidence="2">
    <name type="scientific">marine sediment metagenome</name>
    <dbReference type="NCBI Taxonomy" id="412755"/>
    <lineage>
        <taxon>unclassified sequences</taxon>
        <taxon>metagenomes</taxon>
        <taxon>ecological metagenomes</taxon>
    </lineage>
</organism>
<feature type="domain" description="DUF6794" evidence="1">
    <location>
        <begin position="2"/>
        <end position="83"/>
    </location>
</feature>
<dbReference type="EMBL" id="LAZR01001899">
    <property type="protein sequence ID" value="KKN37358.1"/>
    <property type="molecule type" value="Genomic_DNA"/>
</dbReference>
<evidence type="ECO:0000313" key="2">
    <source>
        <dbReference type="EMBL" id="KKN37358.1"/>
    </source>
</evidence>
<comment type="caution">
    <text evidence="2">The sequence shown here is derived from an EMBL/GenBank/DDBJ whole genome shotgun (WGS) entry which is preliminary data.</text>
</comment>
<reference evidence="2" key="1">
    <citation type="journal article" date="2015" name="Nature">
        <title>Complex archaea that bridge the gap between prokaryotes and eukaryotes.</title>
        <authorList>
            <person name="Spang A."/>
            <person name="Saw J.H."/>
            <person name="Jorgensen S.L."/>
            <person name="Zaremba-Niedzwiedzka K."/>
            <person name="Martijn J."/>
            <person name="Lind A.E."/>
            <person name="van Eijk R."/>
            <person name="Schleper C."/>
            <person name="Guy L."/>
            <person name="Ettema T.J."/>
        </authorList>
    </citation>
    <scope>NUCLEOTIDE SEQUENCE</scope>
</reference>
<protein>
    <recommendedName>
        <fullName evidence="1">DUF6794 domain-containing protein</fullName>
    </recommendedName>
</protein>
<dbReference type="AlphaFoldDB" id="A0A0F9T784"/>
<accession>A0A0F9T784</accession>
<dbReference type="InterPro" id="IPR046744">
    <property type="entry name" value="DUF6794"/>
</dbReference>
<evidence type="ECO:0000259" key="1">
    <source>
        <dbReference type="Pfam" id="PF20594"/>
    </source>
</evidence>
<sequence>MIPKTLDEAIQKLDELFSQKEKDFITSSPESVMIQYHHSTGRWIRNNWGLWAKEDNELKQWFKKLDITHADDMSGIILKSYWRFKNDKTLSLKDQTQVYKDYWHKLA</sequence>
<gene>
    <name evidence="2" type="ORF">LCGC14_0764190</name>
</gene>
<dbReference type="Pfam" id="PF20594">
    <property type="entry name" value="DUF6794"/>
    <property type="match status" value="1"/>
</dbReference>
<proteinExistence type="predicted"/>
<name>A0A0F9T784_9ZZZZ</name>